<feature type="transmembrane region" description="Helical" evidence="6">
    <location>
        <begin position="222"/>
        <end position="255"/>
    </location>
</feature>
<accession>A0ABW7DSL3</accession>
<feature type="transmembrane region" description="Helical" evidence="6">
    <location>
        <begin position="267"/>
        <end position="287"/>
    </location>
</feature>
<evidence type="ECO:0000256" key="6">
    <source>
        <dbReference type="SAM" id="Phobius"/>
    </source>
</evidence>
<feature type="transmembrane region" description="Helical" evidence="6">
    <location>
        <begin position="47"/>
        <end position="69"/>
    </location>
</feature>
<keyword evidence="9" id="KW-1185">Reference proteome</keyword>
<sequence length="428" mass="44103">MGADIISIIFFIVAIVLAFIRKINIGIVALALAVPCTMLIGLPGKEIIAGVNGNLFITLVGITLLFSIVNDTGALGLLAYKIVAVAGRRLWLIPILLFVAGGIITGAGPGGIPVLAIMIPMGIAVGIRVGYNPVMLSLIGICGMTGGRFSPITPETAIIFSALENTGISSASAVPAIIVNVTLFNAVVAILLFIAFKGYKVKAPEQMESDEEGTKSFTTKQWISFGGIIAMLALIIFAKVNVGLAALIVSAVLLLCHIADDGKCIKSVPWGTILMVLGVGALLHIVAKTGGIALLTQILAGMMSPSTASTFMALSAGLLSFVSSALGVVYPTMMPMSVGIAQQIGGVNPVALMSAVAAGGSCSGISPMSTGGAMIIAIMAVELKDKFTKEQQNKVFVQLLVIAGANLLVLMICAFLFFDIIANILCPL</sequence>
<proteinExistence type="predicted"/>
<gene>
    <name evidence="8" type="ORF">ACGTZG_13055</name>
</gene>
<protein>
    <submittedName>
        <fullName evidence="8">SLC13 family permease</fullName>
    </submittedName>
</protein>
<organism evidence="8 9">
    <name type="scientific">Megasphaera hexanoica</name>
    <dbReference type="NCBI Taxonomy" id="1675036"/>
    <lineage>
        <taxon>Bacteria</taxon>
        <taxon>Bacillati</taxon>
        <taxon>Bacillota</taxon>
        <taxon>Negativicutes</taxon>
        <taxon>Veillonellales</taxon>
        <taxon>Veillonellaceae</taxon>
        <taxon>Megasphaera</taxon>
    </lineage>
</organism>
<evidence type="ECO:0000313" key="9">
    <source>
        <dbReference type="Proteomes" id="UP001605989"/>
    </source>
</evidence>
<feature type="transmembrane region" description="Helical" evidence="6">
    <location>
        <begin position="89"/>
        <end position="107"/>
    </location>
</feature>
<feature type="transmembrane region" description="Helical" evidence="6">
    <location>
        <begin position="350"/>
        <end position="383"/>
    </location>
</feature>
<keyword evidence="4 6" id="KW-1133">Transmembrane helix</keyword>
<dbReference type="EMBL" id="JBIEKR010000013">
    <property type="protein sequence ID" value="MFG6274114.1"/>
    <property type="molecule type" value="Genomic_DNA"/>
</dbReference>
<keyword evidence="3 6" id="KW-0812">Transmembrane</keyword>
<keyword evidence="2" id="KW-0813">Transport</keyword>
<dbReference type="Proteomes" id="UP001605989">
    <property type="component" value="Unassembled WGS sequence"/>
</dbReference>
<dbReference type="Pfam" id="PF03600">
    <property type="entry name" value="CitMHS"/>
    <property type="match status" value="1"/>
</dbReference>
<evidence type="ECO:0000256" key="1">
    <source>
        <dbReference type="ARBA" id="ARBA00004141"/>
    </source>
</evidence>
<evidence type="ECO:0000256" key="3">
    <source>
        <dbReference type="ARBA" id="ARBA00022692"/>
    </source>
</evidence>
<feature type="transmembrane region" description="Helical" evidence="6">
    <location>
        <begin position="395"/>
        <end position="418"/>
    </location>
</feature>
<feature type="domain" description="Citrate transporter-like" evidence="7">
    <location>
        <begin position="15"/>
        <end position="357"/>
    </location>
</feature>
<evidence type="ECO:0000313" key="8">
    <source>
        <dbReference type="EMBL" id="MFG6274114.1"/>
    </source>
</evidence>
<evidence type="ECO:0000259" key="7">
    <source>
        <dbReference type="Pfam" id="PF03600"/>
    </source>
</evidence>
<reference evidence="8 9" key="1">
    <citation type="submission" date="2024-10" db="EMBL/GenBank/DDBJ databases">
        <authorList>
            <person name="Sang B.-I."/>
            <person name="Prabhaharan D."/>
        </authorList>
    </citation>
    <scope>NUCLEOTIDE SEQUENCE [LARGE SCALE GENOMIC DNA]</scope>
    <source>
        <strain evidence="8 9">MH</strain>
    </source>
</reference>
<name>A0ABW7DSL3_9FIRM</name>
<evidence type="ECO:0000256" key="5">
    <source>
        <dbReference type="ARBA" id="ARBA00023136"/>
    </source>
</evidence>
<evidence type="ECO:0000256" key="4">
    <source>
        <dbReference type="ARBA" id="ARBA00022989"/>
    </source>
</evidence>
<comment type="caution">
    <text evidence="8">The sequence shown here is derived from an EMBL/GenBank/DDBJ whole genome shotgun (WGS) entry which is preliminary data.</text>
</comment>
<evidence type="ECO:0000256" key="2">
    <source>
        <dbReference type="ARBA" id="ARBA00022448"/>
    </source>
</evidence>
<feature type="transmembrane region" description="Helical" evidence="6">
    <location>
        <begin position="308"/>
        <end position="330"/>
    </location>
</feature>
<comment type="subcellular location">
    <subcellularLocation>
        <location evidence="1">Membrane</location>
        <topology evidence="1">Multi-pass membrane protein</topology>
    </subcellularLocation>
</comment>
<keyword evidence="5 6" id="KW-0472">Membrane</keyword>
<dbReference type="RefSeq" id="WP_113855234.1">
    <property type="nucleotide sequence ID" value="NZ_CP011940.1"/>
</dbReference>
<dbReference type="InterPro" id="IPR004680">
    <property type="entry name" value="Cit_transptr-like_dom"/>
</dbReference>
<feature type="transmembrane region" description="Helical" evidence="6">
    <location>
        <begin position="6"/>
        <end position="35"/>
    </location>
</feature>
<feature type="transmembrane region" description="Helical" evidence="6">
    <location>
        <begin position="173"/>
        <end position="196"/>
    </location>
</feature>